<evidence type="ECO:0000256" key="5">
    <source>
        <dbReference type="SAM" id="MobiDB-lite"/>
    </source>
</evidence>
<dbReference type="CDD" id="cd00167">
    <property type="entry name" value="SANT"/>
    <property type="match status" value="3"/>
</dbReference>
<dbReference type="PROSITE" id="PS51294">
    <property type="entry name" value="HTH_MYB"/>
    <property type="match status" value="1"/>
</dbReference>
<dbReference type="GO" id="GO:0001006">
    <property type="term" value="F:RNA polymerase III type 3 promoter sequence-specific DNA binding"/>
    <property type="evidence" value="ECO:0007669"/>
    <property type="project" value="TreeGrafter"/>
</dbReference>
<name>A0A9W7YGI6_9FUNG</name>
<dbReference type="InterPro" id="IPR001005">
    <property type="entry name" value="SANT/Myb"/>
</dbReference>
<evidence type="ECO:0000256" key="4">
    <source>
        <dbReference type="ARBA" id="ARBA00023242"/>
    </source>
</evidence>
<evidence type="ECO:0000313" key="9">
    <source>
        <dbReference type="Proteomes" id="UP001143981"/>
    </source>
</evidence>
<comment type="caution">
    <text evidence="8">The sequence shown here is derived from an EMBL/GenBank/DDBJ whole genome shotgun (WGS) entry which is preliminary data.</text>
</comment>
<dbReference type="GO" id="GO:0000978">
    <property type="term" value="F:RNA polymerase II cis-regulatory region sequence-specific DNA binding"/>
    <property type="evidence" value="ECO:0007669"/>
    <property type="project" value="TreeGrafter"/>
</dbReference>
<dbReference type="EMBL" id="JANBOI010000137">
    <property type="protein sequence ID" value="KAJ1733477.1"/>
    <property type="molecule type" value="Genomic_DNA"/>
</dbReference>
<organism evidence="8 9">
    <name type="scientific">Coemansia biformis</name>
    <dbReference type="NCBI Taxonomy" id="1286918"/>
    <lineage>
        <taxon>Eukaryota</taxon>
        <taxon>Fungi</taxon>
        <taxon>Fungi incertae sedis</taxon>
        <taxon>Zoopagomycota</taxon>
        <taxon>Kickxellomycotina</taxon>
        <taxon>Kickxellomycetes</taxon>
        <taxon>Kickxellales</taxon>
        <taxon>Kickxellaceae</taxon>
        <taxon>Coemansia</taxon>
    </lineage>
</organism>
<feature type="region of interest" description="Disordered" evidence="5">
    <location>
        <begin position="366"/>
        <end position="387"/>
    </location>
</feature>
<protein>
    <submittedName>
        <fullName evidence="8">Uncharacterized protein</fullName>
    </submittedName>
</protein>
<feature type="domain" description="Myb-like" evidence="6">
    <location>
        <begin position="45"/>
        <end position="93"/>
    </location>
</feature>
<dbReference type="PANTHER" id="PTHR46621:SF1">
    <property type="entry name" value="SNRNA-ACTIVATING PROTEIN COMPLEX SUBUNIT 4"/>
    <property type="match status" value="1"/>
</dbReference>
<dbReference type="SUPFAM" id="SSF46689">
    <property type="entry name" value="Homeodomain-like"/>
    <property type="match status" value="3"/>
</dbReference>
<reference evidence="8" key="1">
    <citation type="submission" date="2022-07" db="EMBL/GenBank/DDBJ databases">
        <title>Phylogenomic reconstructions and comparative analyses of Kickxellomycotina fungi.</title>
        <authorList>
            <person name="Reynolds N.K."/>
            <person name="Stajich J.E."/>
            <person name="Barry K."/>
            <person name="Grigoriev I.V."/>
            <person name="Crous P."/>
            <person name="Smith M.E."/>
        </authorList>
    </citation>
    <scope>NUCLEOTIDE SEQUENCE</scope>
    <source>
        <strain evidence="8">BCRC 34381</strain>
    </source>
</reference>
<gene>
    <name evidence="8" type="ORF">LPJ61_001540</name>
</gene>
<dbReference type="AlphaFoldDB" id="A0A9W7YGI6"/>
<evidence type="ECO:0000256" key="1">
    <source>
        <dbReference type="ARBA" id="ARBA00023015"/>
    </source>
</evidence>
<keyword evidence="2" id="KW-0238">DNA-binding</keyword>
<evidence type="ECO:0000256" key="2">
    <source>
        <dbReference type="ARBA" id="ARBA00023125"/>
    </source>
</evidence>
<dbReference type="GO" id="GO:0042796">
    <property type="term" value="P:snRNA transcription by RNA polymerase III"/>
    <property type="evidence" value="ECO:0007669"/>
    <property type="project" value="TreeGrafter"/>
</dbReference>
<keyword evidence="4" id="KW-0539">Nucleus</keyword>
<keyword evidence="3" id="KW-0804">Transcription</keyword>
<dbReference type="Pfam" id="PF13921">
    <property type="entry name" value="Myb_DNA-bind_6"/>
    <property type="match status" value="2"/>
</dbReference>
<feature type="domain" description="HTH myb-type" evidence="7">
    <location>
        <begin position="124"/>
        <end position="180"/>
    </location>
</feature>
<feature type="domain" description="Myb-like" evidence="6">
    <location>
        <begin position="424"/>
        <end position="475"/>
    </location>
</feature>
<evidence type="ECO:0000259" key="7">
    <source>
        <dbReference type="PROSITE" id="PS51294"/>
    </source>
</evidence>
<keyword evidence="9" id="KW-1185">Reference proteome</keyword>
<dbReference type="GO" id="GO:0019185">
    <property type="term" value="C:snRNA-activating protein complex"/>
    <property type="evidence" value="ECO:0007669"/>
    <property type="project" value="TreeGrafter"/>
</dbReference>
<dbReference type="OrthoDB" id="2143914at2759"/>
<feature type="domain" description="Myb-like" evidence="6">
    <location>
        <begin position="253"/>
        <end position="304"/>
    </location>
</feature>
<dbReference type="PROSITE" id="PS50090">
    <property type="entry name" value="MYB_LIKE"/>
    <property type="match status" value="4"/>
</dbReference>
<dbReference type="InterPro" id="IPR009057">
    <property type="entry name" value="Homeodomain-like_sf"/>
</dbReference>
<sequence>MLWWRHGAQTAGIRTRIHGTNAVTLDLTLPDGSTQVPVTIRRVRRWRKNEEDVLMRAIEQVKEQYGIIVWEEVARLVPERNPVSCRLRYHQVVRNSSGGSSGSTATRPDDGSGGAEIPAGHRSRMSIRKGSRLRWIPEEVELLRQLHAIYGNQWTLVAQRIEGRSPNSCTTKMRYLRETAGKVPNKHGPQPKARPANAAERIVRRVWTSADSDKLRKLLVARGSYNFHELSAHFPGYTYHQMYQGVGYVMAGQNDMKHKQWSGHERKALMQLAHEHDRDWIAVAVNMPTARTPAQCRLAYESTVLGRSQQRRWWTPEETARLAQLVDLSARRMLEPKLLRAEKMAGPTSGPAFGGAKGLPQRFQKLPGLPGAAGGGQAGRQPAAPNAGTRKAIQWPLVASHMDSRSAIQCRSKWIGQVTLARMPADVYDGPWSKEEDKALYTLYRQAPDKWQWIQRCLPRPRDQRIITQRYKGYIARYVKMLRECRGPSWDPLADDFEEVHHRCEIRAWTIGRFQGYRPQDPYPCPFDPDIPGCGE</sequence>
<evidence type="ECO:0000256" key="3">
    <source>
        <dbReference type="ARBA" id="ARBA00023163"/>
    </source>
</evidence>
<keyword evidence="1" id="KW-0805">Transcription regulation</keyword>
<evidence type="ECO:0000259" key="6">
    <source>
        <dbReference type="PROSITE" id="PS50090"/>
    </source>
</evidence>
<feature type="domain" description="Myb-like" evidence="6">
    <location>
        <begin position="132"/>
        <end position="177"/>
    </location>
</feature>
<dbReference type="PANTHER" id="PTHR46621">
    <property type="entry name" value="SNRNA-ACTIVATING PROTEIN COMPLEX SUBUNIT 4"/>
    <property type="match status" value="1"/>
</dbReference>
<evidence type="ECO:0000313" key="8">
    <source>
        <dbReference type="EMBL" id="KAJ1733477.1"/>
    </source>
</evidence>
<dbReference type="SMART" id="SM00717">
    <property type="entry name" value="SANT"/>
    <property type="match status" value="5"/>
</dbReference>
<dbReference type="Gene3D" id="1.10.10.60">
    <property type="entry name" value="Homeodomain-like"/>
    <property type="match status" value="4"/>
</dbReference>
<dbReference type="Pfam" id="PF00249">
    <property type="entry name" value="Myb_DNA-binding"/>
    <property type="match status" value="2"/>
</dbReference>
<dbReference type="Proteomes" id="UP001143981">
    <property type="component" value="Unassembled WGS sequence"/>
</dbReference>
<dbReference type="InterPro" id="IPR017930">
    <property type="entry name" value="Myb_dom"/>
</dbReference>
<feature type="region of interest" description="Disordered" evidence="5">
    <location>
        <begin position="94"/>
        <end position="125"/>
    </location>
</feature>
<proteinExistence type="predicted"/>
<dbReference type="GO" id="GO:0042795">
    <property type="term" value="P:snRNA transcription by RNA polymerase II"/>
    <property type="evidence" value="ECO:0007669"/>
    <property type="project" value="TreeGrafter"/>
</dbReference>
<dbReference type="InterPro" id="IPR051575">
    <property type="entry name" value="Myb-like_DNA-bd"/>
</dbReference>
<accession>A0A9W7YGI6</accession>